<dbReference type="InterPro" id="IPR039606">
    <property type="entry name" value="Phytol/farnesol_kinase"/>
</dbReference>
<evidence type="ECO:0000256" key="1">
    <source>
        <dbReference type="ARBA" id="ARBA00004141"/>
    </source>
</evidence>
<dbReference type="InterPro" id="IPR002893">
    <property type="entry name" value="Znf_MYND"/>
</dbReference>
<reference evidence="20" key="1">
    <citation type="submission" date="2022-01" db="EMBL/GenBank/DDBJ databases">
        <authorList>
            <person name="Braso-Vives M."/>
        </authorList>
    </citation>
    <scope>NUCLEOTIDE SEQUENCE</scope>
</reference>
<dbReference type="AlphaFoldDB" id="A0A8J9ZGQ0"/>
<dbReference type="PANTHER" id="PTHR32523:SF8">
    <property type="entry name" value="DOLICHOL KINASE"/>
    <property type="match status" value="1"/>
</dbReference>
<evidence type="ECO:0000256" key="17">
    <source>
        <dbReference type="ARBA" id="ARBA00048889"/>
    </source>
</evidence>
<dbReference type="SUPFAM" id="SSF144232">
    <property type="entry name" value="HIT/MYND zinc finger-like"/>
    <property type="match status" value="1"/>
</dbReference>
<organism evidence="20 21">
    <name type="scientific">Branchiostoma lanceolatum</name>
    <name type="common">Common lancelet</name>
    <name type="synonym">Amphioxus lanceolatum</name>
    <dbReference type="NCBI Taxonomy" id="7740"/>
    <lineage>
        <taxon>Eukaryota</taxon>
        <taxon>Metazoa</taxon>
        <taxon>Chordata</taxon>
        <taxon>Cephalochordata</taxon>
        <taxon>Leptocardii</taxon>
        <taxon>Amphioxiformes</taxon>
        <taxon>Branchiostomatidae</taxon>
        <taxon>Branchiostoma</taxon>
    </lineage>
</organism>
<dbReference type="GO" id="GO:0010276">
    <property type="term" value="F:phytol kinase activity"/>
    <property type="evidence" value="ECO:0007669"/>
    <property type="project" value="UniProtKB-EC"/>
</dbReference>
<comment type="pathway">
    <text evidence="15">Cofactor biosynthesis; tocopherol biosynthesis.</text>
</comment>
<gene>
    <name evidence="20" type="primary">Hypp1054</name>
    <name evidence="20" type="ORF">BLAG_LOCUS12907</name>
</gene>
<keyword evidence="12" id="KW-0809">Transit peptide</keyword>
<keyword evidence="10" id="KW-0418">Kinase</keyword>
<dbReference type="PROSITE" id="PS50865">
    <property type="entry name" value="ZF_MYND_2"/>
    <property type="match status" value="1"/>
</dbReference>
<keyword evidence="4" id="KW-0150">Chloroplast</keyword>
<proteinExistence type="inferred from homology"/>
<evidence type="ECO:0000256" key="16">
    <source>
        <dbReference type="ARBA" id="ARBA00039024"/>
    </source>
</evidence>
<keyword evidence="9 18" id="KW-0863">Zinc-finger</keyword>
<comment type="catalytic activity">
    <reaction evidence="17">
        <text>phytol + CTP = phytyl phosphate + CDP + H(+)</text>
        <dbReference type="Rhea" id="RHEA:38055"/>
        <dbReference type="ChEBI" id="CHEBI:15378"/>
        <dbReference type="ChEBI" id="CHEBI:17327"/>
        <dbReference type="ChEBI" id="CHEBI:37563"/>
        <dbReference type="ChEBI" id="CHEBI:58069"/>
        <dbReference type="ChEBI" id="CHEBI:75483"/>
        <dbReference type="EC" id="2.7.1.182"/>
    </reaction>
</comment>
<evidence type="ECO:0000256" key="11">
    <source>
        <dbReference type="ARBA" id="ARBA00022833"/>
    </source>
</evidence>
<dbReference type="OrthoDB" id="544200at2759"/>
<evidence type="ECO:0000256" key="15">
    <source>
        <dbReference type="ARBA" id="ARBA00024015"/>
    </source>
</evidence>
<feature type="domain" description="MYND-type" evidence="19">
    <location>
        <begin position="323"/>
        <end position="369"/>
    </location>
</feature>
<evidence type="ECO:0000256" key="9">
    <source>
        <dbReference type="ARBA" id="ARBA00022771"/>
    </source>
</evidence>
<evidence type="ECO:0000256" key="3">
    <source>
        <dbReference type="ARBA" id="ARBA00010794"/>
    </source>
</evidence>
<dbReference type="Proteomes" id="UP000838412">
    <property type="component" value="Chromosome 2"/>
</dbReference>
<keyword evidence="13" id="KW-1133">Transmembrane helix</keyword>
<evidence type="ECO:0000313" key="21">
    <source>
        <dbReference type="Proteomes" id="UP000838412"/>
    </source>
</evidence>
<name>A0A8J9ZGQ0_BRALA</name>
<evidence type="ECO:0000256" key="2">
    <source>
        <dbReference type="ARBA" id="ARBA00004229"/>
    </source>
</evidence>
<evidence type="ECO:0000313" key="20">
    <source>
        <dbReference type="EMBL" id="CAH1252985.1"/>
    </source>
</evidence>
<keyword evidence="14" id="KW-0472">Membrane</keyword>
<keyword evidence="11" id="KW-0862">Zinc</keyword>
<dbReference type="GO" id="GO:0008270">
    <property type="term" value="F:zinc ion binding"/>
    <property type="evidence" value="ECO:0007669"/>
    <property type="project" value="UniProtKB-KW"/>
</dbReference>
<evidence type="ECO:0000259" key="19">
    <source>
        <dbReference type="PROSITE" id="PS50865"/>
    </source>
</evidence>
<dbReference type="EMBL" id="OV696687">
    <property type="protein sequence ID" value="CAH1252985.1"/>
    <property type="molecule type" value="Genomic_DNA"/>
</dbReference>
<dbReference type="EC" id="2.7.1.182" evidence="16"/>
<dbReference type="PANTHER" id="PTHR32523">
    <property type="entry name" value="PHYTOL KINASE 1, CHLOROPLASTIC"/>
    <property type="match status" value="1"/>
</dbReference>
<evidence type="ECO:0000256" key="10">
    <source>
        <dbReference type="ARBA" id="ARBA00022777"/>
    </source>
</evidence>
<sequence>MATVNKDSSILPLLMGMSDLDYKRTLEREVEDMKPDDRGRQRLKKIPSDPEDCVSMLVNNFHIAPTTWRALEKETQSQILMRLGERGMIRLVSTAIMQKKILLEMMPSSYAGDSITKSRLYLHDTVRTITTMSTYLPAAKKLGQFFKHLLPSFEDILGDASKQLWETREVDVEQIDYALRGLHNIIVSARRKEVLQPFCKSKCYEYVLDILHTIHPTVLYYALRIVYYTVEMGTDKERERFKEEAGIKLLEENMKLLRIDTDKRGVKNLLLLAGWLKDEVADPGSTPEYFRICPKIKRLINDGPQVEEGIMLHTGVVPVICSRLECRKTEAVGEVAGKPLKACARCLLARYCSVECQKLHWKNGHKEECFTKEDLLKNV</sequence>
<comment type="subcellular location">
    <subcellularLocation>
        <location evidence="1">Membrane</location>
        <topology evidence="1">Multi-pass membrane protein</topology>
    </subcellularLocation>
    <subcellularLocation>
        <location evidence="2">Plastid</location>
        <location evidence="2">Chloroplast</location>
    </subcellularLocation>
</comment>
<evidence type="ECO:0000256" key="14">
    <source>
        <dbReference type="ARBA" id="ARBA00023136"/>
    </source>
</evidence>
<keyword evidence="7" id="KW-0812">Transmembrane</keyword>
<evidence type="ECO:0000256" key="4">
    <source>
        <dbReference type="ARBA" id="ARBA00022528"/>
    </source>
</evidence>
<evidence type="ECO:0000256" key="7">
    <source>
        <dbReference type="ARBA" id="ARBA00022692"/>
    </source>
</evidence>
<keyword evidence="8" id="KW-0479">Metal-binding</keyword>
<dbReference type="GO" id="GO:0016020">
    <property type="term" value="C:membrane"/>
    <property type="evidence" value="ECO:0007669"/>
    <property type="project" value="UniProtKB-SubCell"/>
</dbReference>
<keyword evidence="5" id="KW-0934">Plastid</keyword>
<evidence type="ECO:0000256" key="6">
    <source>
        <dbReference type="ARBA" id="ARBA00022679"/>
    </source>
</evidence>
<evidence type="ECO:0000256" key="12">
    <source>
        <dbReference type="ARBA" id="ARBA00022946"/>
    </source>
</evidence>
<evidence type="ECO:0000256" key="18">
    <source>
        <dbReference type="PROSITE-ProRule" id="PRU00134"/>
    </source>
</evidence>
<protein>
    <recommendedName>
        <fullName evidence="16">phytol kinase</fullName>
        <ecNumber evidence="16">2.7.1.182</ecNumber>
    </recommendedName>
</protein>
<evidence type="ECO:0000256" key="5">
    <source>
        <dbReference type="ARBA" id="ARBA00022640"/>
    </source>
</evidence>
<dbReference type="Gene3D" id="6.10.140.2220">
    <property type="match status" value="1"/>
</dbReference>
<dbReference type="Pfam" id="PF01753">
    <property type="entry name" value="zf-MYND"/>
    <property type="match status" value="1"/>
</dbReference>
<keyword evidence="21" id="KW-1185">Reference proteome</keyword>
<accession>A0A8J9ZGQ0</accession>
<evidence type="ECO:0000256" key="8">
    <source>
        <dbReference type="ARBA" id="ARBA00022723"/>
    </source>
</evidence>
<comment type="similarity">
    <text evidence="3">Belongs to the polyprenol kinase family.</text>
</comment>
<evidence type="ECO:0000256" key="13">
    <source>
        <dbReference type="ARBA" id="ARBA00022989"/>
    </source>
</evidence>
<keyword evidence="6" id="KW-0808">Transferase</keyword>